<comment type="caution">
    <text evidence="1">The sequence shown here is derived from an EMBL/GenBank/DDBJ whole genome shotgun (WGS) entry which is preliminary data.</text>
</comment>
<gene>
    <name evidence="1" type="ORF">H261_23152</name>
</gene>
<evidence type="ECO:0000313" key="2">
    <source>
        <dbReference type="Proteomes" id="UP000011744"/>
    </source>
</evidence>
<protein>
    <submittedName>
        <fullName evidence="1">Transcriptional regulator</fullName>
    </submittedName>
</protein>
<dbReference type="Proteomes" id="UP000011744">
    <property type="component" value="Unassembled WGS sequence"/>
</dbReference>
<proteinExistence type="predicted"/>
<dbReference type="AlphaFoldDB" id="M2Y355"/>
<reference evidence="1 2" key="1">
    <citation type="journal article" date="2014" name="Genome Announc.">
        <title>Draft Genome Sequence of Magnetospirillum sp. Strain SO-1, a Freshwater Magnetotactic Bacterium Isolated from the Ol'khovka River, Russia.</title>
        <authorList>
            <person name="Grouzdev D.S."/>
            <person name="Dziuba M.V."/>
            <person name="Sukhacheva M.S."/>
            <person name="Mardanov A.V."/>
            <person name="Beletskiy A.V."/>
            <person name="Kuznetsov B.B."/>
            <person name="Skryabin K.G."/>
        </authorList>
    </citation>
    <scope>NUCLEOTIDE SEQUENCE [LARGE SCALE GENOMIC DNA]</scope>
    <source>
        <strain evidence="1 2">SO-1</strain>
    </source>
</reference>
<dbReference type="PATRIC" id="fig|1244869.3.peg.4497"/>
<dbReference type="EMBL" id="AONQ01000170">
    <property type="protein sequence ID" value="EME67511.1"/>
    <property type="molecule type" value="Genomic_DNA"/>
</dbReference>
<dbReference type="eggNOG" id="COG1396">
    <property type="taxonomic scope" value="Bacteria"/>
</dbReference>
<name>M2Y355_9PROT</name>
<evidence type="ECO:0000313" key="1">
    <source>
        <dbReference type="EMBL" id="EME67511.1"/>
    </source>
</evidence>
<keyword evidence="2" id="KW-1185">Reference proteome</keyword>
<organism evidence="1 2">
    <name type="scientific">Paramagnetospirillum caucaseum</name>
    <dbReference type="NCBI Taxonomy" id="1244869"/>
    <lineage>
        <taxon>Bacteria</taxon>
        <taxon>Pseudomonadati</taxon>
        <taxon>Pseudomonadota</taxon>
        <taxon>Alphaproteobacteria</taxon>
        <taxon>Rhodospirillales</taxon>
        <taxon>Magnetospirillaceae</taxon>
        <taxon>Paramagnetospirillum</taxon>
    </lineage>
</organism>
<accession>M2Y355</accession>
<sequence>MTRRETLELVRAYFTIADPKVRDQVLALAKSLAAPK</sequence>